<feature type="domain" description="Cation/H+ exchanger transmembrane" evidence="11">
    <location>
        <begin position="14"/>
        <end position="388"/>
    </location>
</feature>
<feature type="transmembrane region" description="Helical" evidence="10">
    <location>
        <begin position="53"/>
        <end position="70"/>
    </location>
</feature>
<evidence type="ECO:0000313" key="13">
    <source>
        <dbReference type="EMBL" id="MBB6084111.1"/>
    </source>
</evidence>
<feature type="transmembrane region" description="Helical" evidence="10">
    <location>
        <begin position="91"/>
        <end position="111"/>
    </location>
</feature>
<evidence type="ECO:0000256" key="10">
    <source>
        <dbReference type="SAM" id="Phobius"/>
    </source>
</evidence>
<evidence type="ECO:0000256" key="1">
    <source>
        <dbReference type="ARBA" id="ARBA00004651"/>
    </source>
</evidence>
<comment type="caution">
    <text evidence="13">The sequence shown here is derived from an EMBL/GenBank/DDBJ whole genome shotgun (WGS) entry which is preliminary data.</text>
</comment>
<name>A0A7W9WNT5_CASDE</name>
<dbReference type="AlphaFoldDB" id="A0A7W9WNT5"/>
<evidence type="ECO:0000256" key="7">
    <source>
        <dbReference type="ARBA" id="ARBA00023065"/>
    </source>
</evidence>
<feature type="transmembrane region" description="Helical" evidence="10">
    <location>
        <begin position="6"/>
        <end position="23"/>
    </location>
</feature>
<dbReference type="Pfam" id="PF02254">
    <property type="entry name" value="TrkA_N"/>
    <property type="match status" value="1"/>
</dbReference>
<feature type="transmembrane region" description="Helical" evidence="10">
    <location>
        <begin position="149"/>
        <end position="172"/>
    </location>
</feature>
<sequence>MRNPELMLAGIGLVAMGAQWLAWRLRVPAILFLLLAGIAVGPLAGWLDPDALFGELLFPLVSLSVAVILFEGSLTLEFHQTRGLERVVRRLVTGGTLIAWAVAAVAVHVFLDFPWDLAVLFGAITAVTGPTVIAPLLKTVRPVAPVAHALRWEGILIDPIGALLAVVAYDLMVALRMTHEWSHALWAFGATLATGLCVGAAAGWLLGTLLRRGWVPDSLLNLSVLALVFAAFALSNAAQHESGLLAVTIMGIWLANRPGVPVRDILEFKETLSQILLSALFILLAARVAPGQIFGLGWPALAVLAVMLWVGRPLKVLFSTWGSGLNWRERGLLAWIAPRGIVAAAVSALFALRLEKMDVPHADRLLPMTFLLIIGTVIWQSLTARPMARLLKAAEPDRVGFLIAGANPVARAIGQALHEQGVPVRLCDSDWYSLSLARMMGLPTYHGSPVSEHAQRNLDTTGLGRLLALGVRDDVNQLITARARDEFGKRKVFSLPRSQDAGQAEKHLLDAAYRGRTLFAPELGYWKLSALLAAGARVKATRLSDSFDFAQYLAARPDHPVIPLFALNPKGYALPFTLDETLQPGAGWTIIGLHEDEPNGVNGANGGGGGVAGVASANGANGANGTDGANGANGANDAKDGGGAEGPVGARAPGMPGADGS</sequence>
<proteinExistence type="predicted"/>
<dbReference type="Proteomes" id="UP000541136">
    <property type="component" value="Unassembled WGS sequence"/>
</dbReference>
<dbReference type="Pfam" id="PF00999">
    <property type="entry name" value="Na_H_Exchanger"/>
    <property type="match status" value="1"/>
</dbReference>
<protein>
    <submittedName>
        <fullName evidence="13">NhaP-type Na+/H+ or K+/H+ antiporter</fullName>
    </submittedName>
</protein>
<dbReference type="InterPro" id="IPR038770">
    <property type="entry name" value="Na+/solute_symporter_sf"/>
</dbReference>
<keyword evidence="2" id="KW-0813">Transport</keyword>
<dbReference type="PANTHER" id="PTHR32507:SF0">
    <property type="entry name" value="NA(+)_H(+) ANTIPORTER 2-RELATED"/>
    <property type="match status" value="1"/>
</dbReference>
<dbReference type="Gene3D" id="1.20.1530.20">
    <property type="match status" value="1"/>
</dbReference>
<dbReference type="GO" id="GO:0005886">
    <property type="term" value="C:plasma membrane"/>
    <property type="evidence" value="ECO:0007669"/>
    <property type="project" value="UniProtKB-SubCell"/>
</dbReference>
<feature type="domain" description="RCK N-terminal" evidence="12">
    <location>
        <begin position="401"/>
        <end position="501"/>
    </location>
</feature>
<organism evidence="13 14">
    <name type="scientific">Castellaniella defragrans</name>
    <name type="common">Alcaligenes defragrans</name>
    <dbReference type="NCBI Taxonomy" id="75697"/>
    <lineage>
        <taxon>Bacteria</taxon>
        <taxon>Pseudomonadati</taxon>
        <taxon>Pseudomonadota</taxon>
        <taxon>Betaproteobacteria</taxon>
        <taxon>Burkholderiales</taxon>
        <taxon>Alcaligenaceae</taxon>
        <taxon>Castellaniella</taxon>
    </lineage>
</organism>
<feature type="transmembrane region" description="Helical" evidence="10">
    <location>
        <begin position="272"/>
        <end position="289"/>
    </location>
</feature>
<dbReference type="RefSeq" id="WP_184142879.1">
    <property type="nucleotide sequence ID" value="NZ_JACHIB010000012.1"/>
</dbReference>
<evidence type="ECO:0000313" key="14">
    <source>
        <dbReference type="Proteomes" id="UP000541136"/>
    </source>
</evidence>
<evidence type="ECO:0000256" key="3">
    <source>
        <dbReference type="ARBA" id="ARBA00022449"/>
    </source>
</evidence>
<dbReference type="GO" id="GO:0006813">
    <property type="term" value="P:potassium ion transport"/>
    <property type="evidence" value="ECO:0007669"/>
    <property type="project" value="InterPro"/>
</dbReference>
<dbReference type="SUPFAM" id="SSF51735">
    <property type="entry name" value="NAD(P)-binding Rossmann-fold domains"/>
    <property type="match status" value="1"/>
</dbReference>
<feature type="transmembrane region" description="Helical" evidence="10">
    <location>
        <begin position="30"/>
        <end position="47"/>
    </location>
</feature>
<keyword evidence="8 10" id="KW-0472">Membrane</keyword>
<dbReference type="InterPro" id="IPR006153">
    <property type="entry name" value="Cation/H_exchanger_TM"/>
</dbReference>
<feature type="transmembrane region" description="Helical" evidence="10">
    <location>
        <begin position="184"/>
        <end position="207"/>
    </location>
</feature>
<feature type="transmembrane region" description="Helical" evidence="10">
    <location>
        <begin position="295"/>
        <end position="311"/>
    </location>
</feature>
<evidence type="ECO:0000256" key="6">
    <source>
        <dbReference type="ARBA" id="ARBA00022989"/>
    </source>
</evidence>
<feature type="region of interest" description="Disordered" evidence="9">
    <location>
        <begin position="621"/>
        <end position="661"/>
    </location>
</feature>
<keyword evidence="6 10" id="KW-1133">Transmembrane helix</keyword>
<keyword evidence="4" id="KW-1003">Cell membrane</keyword>
<dbReference type="Gene3D" id="3.40.50.720">
    <property type="entry name" value="NAD(P)-binding Rossmann-like Domain"/>
    <property type="match status" value="1"/>
</dbReference>
<evidence type="ECO:0000259" key="12">
    <source>
        <dbReference type="Pfam" id="PF02254"/>
    </source>
</evidence>
<dbReference type="EMBL" id="JACHIB010000012">
    <property type="protein sequence ID" value="MBB6084111.1"/>
    <property type="molecule type" value="Genomic_DNA"/>
</dbReference>
<feature type="transmembrane region" description="Helical" evidence="10">
    <location>
        <begin position="219"/>
        <end position="237"/>
    </location>
</feature>
<evidence type="ECO:0000256" key="5">
    <source>
        <dbReference type="ARBA" id="ARBA00022692"/>
    </source>
</evidence>
<evidence type="ECO:0000256" key="2">
    <source>
        <dbReference type="ARBA" id="ARBA00022448"/>
    </source>
</evidence>
<comment type="subcellular location">
    <subcellularLocation>
        <location evidence="1">Cell membrane</location>
        <topology evidence="1">Multi-pass membrane protein</topology>
    </subcellularLocation>
</comment>
<reference evidence="13 14" key="1">
    <citation type="submission" date="2020-08" db="EMBL/GenBank/DDBJ databases">
        <title>Genomic Encyclopedia of Type Strains, Phase IV (KMG-IV): sequencing the most valuable type-strain genomes for metagenomic binning, comparative biology and taxonomic classification.</title>
        <authorList>
            <person name="Goeker M."/>
        </authorList>
    </citation>
    <scope>NUCLEOTIDE SEQUENCE [LARGE SCALE GENOMIC DNA]</scope>
    <source>
        <strain evidence="13 14">DSM 12141</strain>
    </source>
</reference>
<dbReference type="PANTHER" id="PTHR32507">
    <property type="entry name" value="NA(+)/H(+) ANTIPORTER 1"/>
    <property type="match status" value="1"/>
</dbReference>
<evidence type="ECO:0000259" key="11">
    <source>
        <dbReference type="Pfam" id="PF00999"/>
    </source>
</evidence>
<keyword evidence="3" id="KW-0050">Antiport</keyword>
<feature type="transmembrane region" description="Helical" evidence="10">
    <location>
        <begin position="364"/>
        <end position="382"/>
    </location>
</feature>
<evidence type="ECO:0000256" key="4">
    <source>
        <dbReference type="ARBA" id="ARBA00022475"/>
    </source>
</evidence>
<feature type="transmembrane region" description="Helical" evidence="10">
    <location>
        <begin position="332"/>
        <end position="352"/>
    </location>
</feature>
<accession>A0A7W9WNT5</accession>
<evidence type="ECO:0000256" key="9">
    <source>
        <dbReference type="SAM" id="MobiDB-lite"/>
    </source>
</evidence>
<dbReference type="GO" id="GO:1902600">
    <property type="term" value="P:proton transmembrane transport"/>
    <property type="evidence" value="ECO:0007669"/>
    <property type="project" value="InterPro"/>
</dbReference>
<feature type="compositionally biased region" description="Low complexity" evidence="9">
    <location>
        <begin position="621"/>
        <end position="636"/>
    </location>
</feature>
<evidence type="ECO:0000256" key="8">
    <source>
        <dbReference type="ARBA" id="ARBA00023136"/>
    </source>
</evidence>
<keyword evidence="7" id="KW-0406">Ion transport</keyword>
<dbReference type="InterPro" id="IPR036291">
    <property type="entry name" value="NAD(P)-bd_dom_sf"/>
</dbReference>
<keyword evidence="5 10" id="KW-0812">Transmembrane</keyword>
<gene>
    <name evidence="13" type="ORF">HNR28_002156</name>
</gene>
<feature type="transmembrane region" description="Helical" evidence="10">
    <location>
        <begin position="117"/>
        <end position="137"/>
    </location>
</feature>
<dbReference type="InterPro" id="IPR003148">
    <property type="entry name" value="RCK_N"/>
</dbReference>
<dbReference type="GO" id="GO:0015297">
    <property type="term" value="F:antiporter activity"/>
    <property type="evidence" value="ECO:0007669"/>
    <property type="project" value="UniProtKB-KW"/>
</dbReference>